<evidence type="ECO:0000259" key="5">
    <source>
        <dbReference type="SMART" id="SM00278"/>
    </source>
</evidence>
<dbReference type="Pfam" id="PF03372">
    <property type="entry name" value="Exo_endo_phos"/>
    <property type="match status" value="1"/>
</dbReference>
<evidence type="ECO:0000313" key="6">
    <source>
        <dbReference type="EMBL" id="TVU70763.1"/>
    </source>
</evidence>
<dbReference type="OrthoDB" id="1201035at2"/>
<dbReference type="InterPro" id="IPR005135">
    <property type="entry name" value="Endo/exonuclease/phosphatase"/>
</dbReference>
<dbReference type="Gene3D" id="3.60.10.10">
    <property type="entry name" value="Endonuclease/exonuclease/phosphatase"/>
    <property type="match status" value="1"/>
</dbReference>
<dbReference type="CDD" id="cd10283">
    <property type="entry name" value="MnuA_DNase1-like"/>
    <property type="match status" value="1"/>
</dbReference>
<dbReference type="GO" id="GO:0004536">
    <property type="term" value="F:DNA nuclease activity"/>
    <property type="evidence" value="ECO:0007669"/>
    <property type="project" value="InterPro"/>
</dbReference>
<evidence type="ECO:0000256" key="2">
    <source>
        <dbReference type="ARBA" id="ARBA00022722"/>
    </source>
</evidence>
<dbReference type="Gene3D" id="1.10.150.320">
    <property type="entry name" value="Photosystem II 12 kDa extrinsic protein"/>
    <property type="match status" value="1"/>
</dbReference>
<protein>
    <submittedName>
        <fullName evidence="6">Endonuclease</fullName>
    </submittedName>
</protein>
<dbReference type="GO" id="GO:0003677">
    <property type="term" value="F:DNA binding"/>
    <property type="evidence" value="ECO:0007669"/>
    <property type="project" value="InterPro"/>
</dbReference>
<sequence>MLLSLLLAVSALSHADAVISTWNLKHAGWNNGKRLEEVTAVAQHMDLIGLQEVMKDGVVSDLEHRLEALTGDDWGSLVSHEVGRSSYQERYAYLYREKTIAYHGGAAVYLDTQDVFAREPLIATFVEKGTGKTFSVANVHILYGDSKADRAPEIHALADIYDLMKEITPRAPAIIMGDFNMAPSESAWGDLRALGLRPLITKGATTLSSTDGRYASLYDNIWFVPGEWPKARGDVFRFPAYLGITHKTARADVSDHAPVYMALDGGSLAMQPAGGAAQVAALASRSAKAAHSSNICVDLNTANTAQLDQLPNIGPVRAAYIIDHRPWASSSQLTRIRGIGKGTVDKIVASGLLCS</sequence>
<keyword evidence="7" id="KW-1185">Reference proteome</keyword>
<evidence type="ECO:0000256" key="4">
    <source>
        <dbReference type="SAM" id="SignalP"/>
    </source>
</evidence>
<dbReference type="GO" id="GO:0016787">
    <property type="term" value="F:hydrolase activity"/>
    <property type="evidence" value="ECO:0007669"/>
    <property type="project" value="UniProtKB-KW"/>
</dbReference>
<dbReference type="GO" id="GO:0006281">
    <property type="term" value="P:DNA repair"/>
    <property type="evidence" value="ECO:0007669"/>
    <property type="project" value="InterPro"/>
</dbReference>
<keyword evidence="4" id="KW-0732">Signal</keyword>
<evidence type="ECO:0000256" key="1">
    <source>
        <dbReference type="ARBA" id="ARBA00007359"/>
    </source>
</evidence>
<evidence type="ECO:0000256" key="3">
    <source>
        <dbReference type="ARBA" id="ARBA00022801"/>
    </source>
</evidence>
<dbReference type="SUPFAM" id="SSF56219">
    <property type="entry name" value="DNase I-like"/>
    <property type="match status" value="1"/>
</dbReference>
<dbReference type="GO" id="GO:0004519">
    <property type="term" value="F:endonuclease activity"/>
    <property type="evidence" value="ECO:0007669"/>
    <property type="project" value="UniProtKB-KW"/>
</dbReference>
<dbReference type="SMART" id="SM00476">
    <property type="entry name" value="DNaseIc"/>
    <property type="match status" value="1"/>
</dbReference>
<dbReference type="SMART" id="SM00278">
    <property type="entry name" value="HhH1"/>
    <property type="match status" value="2"/>
</dbReference>
<feature type="chain" id="PRO_5021976418" evidence="4">
    <location>
        <begin position="16"/>
        <end position="355"/>
    </location>
</feature>
<feature type="domain" description="Helix-hairpin-helix DNA-binding motif class 1" evidence="5">
    <location>
        <begin position="331"/>
        <end position="350"/>
    </location>
</feature>
<dbReference type="RefSeq" id="WP_144727487.1">
    <property type="nucleotide sequence ID" value="NZ_CAWOWR010000107.1"/>
</dbReference>
<dbReference type="GO" id="GO:0006308">
    <property type="term" value="P:DNA catabolic process"/>
    <property type="evidence" value="ECO:0007669"/>
    <property type="project" value="InterPro"/>
</dbReference>
<name>A0A558HNP0_9GAMM</name>
<evidence type="ECO:0000313" key="7">
    <source>
        <dbReference type="Proteomes" id="UP000319941"/>
    </source>
</evidence>
<dbReference type="InterPro" id="IPR003583">
    <property type="entry name" value="Hlx-hairpin-Hlx_DNA-bd_motif"/>
</dbReference>
<gene>
    <name evidence="6" type="ORF">FQP86_09155</name>
</gene>
<organism evidence="6 7">
    <name type="scientific">Cobetia crustatorum</name>
    <dbReference type="NCBI Taxonomy" id="553385"/>
    <lineage>
        <taxon>Bacteria</taxon>
        <taxon>Pseudomonadati</taxon>
        <taxon>Pseudomonadota</taxon>
        <taxon>Gammaproteobacteria</taxon>
        <taxon>Oceanospirillales</taxon>
        <taxon>Halomonadaceae</taxon>
        <taxon>Cobetia</taxon>
    </lineage>
</organism>
<dbReference type="PANTHER" id="PTHR11371:SF31">
    <property type="entry name" value="EXTRACELLULAR NUCLEASE"/>
    <property type="match status" value="1"/>
</dbReference>
<dbReference type="EMBL" id="VNFH01000005">
    <property type="protein sequence ID" value="TVU70763.1"/>
    <property type="molecule type" value="Genomic_DNA"/>
</dbReference>
<keyword evidence="2" id="KW-0540">Nuclease</keyword>
<proteinExistence type="inferred from homology"/>
<comment type="caution">
    <text evidence="6">The sequence shown here is derived from an EMBL/GenBank/DDBJ whole genome shotgun (WGS) entry which is preliminary data.</text>
</comment>
<reference evidence="6 7" key="1">
    <citation type="submission" date="2019-07" db="EMBL/GenBank/DDBJ databases">
        <title>Diversity of Bacteria from Kongsfjorden, Arctic.</title>
        <authorList>
            <person name="Yu Y."/>
        </authorList>
    </citation>
    <scope>NUCLEOTIDE SEQUENCE [LARGE SCALE GENOMIC DNA]</scope>
    <source>
        <strain evidence="6 7">SM1923</strain>
    </source>
</reference>
<dbReference type="SUPFAM" id="SSF47781">
    <property type="entry name" value="RuvA domain 2-like"/>
    <property type="match status" value="1"/>
</dbReference>
<dbReference type="InterPro" id="IPR036691">
    <property type="entry name" value="Endo/exonu/phosph_ase_sf"/>
</dbReference>
<keyword evidence="6" id="KW-0255">Endonuclease</keyword>
<dbReference type="InterPro" id="IPR010994">
    <property type="entry name" value="RuvA_2-like"/>
</dbReference>
<dbReference type="InterPro" id="IPR016202">
    <property type="entry name" value="DNase_I"/>
</dbReference>
<dbReference type="Pfam" id="PF12836">
    <property type="entry name" value="HHH_3"/>
    <property type="match status" value="1"/>
</dbReference>
<dbReference type="AlphaFoldDB" id="A0A558HNP0"/>
<feature type="domain" description="Helix-hairpin-helix DNA-binding motif class 1" evidence="5">
    <location>
        <begin position="305"/>
        <end position="324"/>
    </location>
</feature>
<keyword evidence="3" id="KW-0378">Hydrolase</keyword>
<feature type="signal peptide" evidence="4">
    <location>
        <begin position="1"/>
        <end position="15"/>
    </location>
</feature>
<accession>A0A558HNP0</accession>
<dbReference type="Proteomes" id="UP000319941">
    <property type="component" value="Unassembled WGS sequence"/>
</dbReference>
<dbReference type="PANTHER" id="PTHR11371">
    <property type="entry name" value="DEOXYRIBONUCLEASE"/>
    <property type="match status" value="1"/>
</dbReference>
<comment type="similarity">
    <text evidence="1">Belongs to the DNase I family.</text>
</comment>